<dbReference type="InterPro" id="IPR005748">
    <property type="entry name" value="DNA_mismatch_repair_MutS"/>
</dbReference>
<proteinExistence type="inferred from homology"/>
<dbReference type="Gene3D" id="3.40.1170.10">
    <property type="entry name" value="DNA repair protein MutS, domain I"/>
    <property type="match status" value="1"/>
</dbReference>
<dbReference type="InterPro" id="IPR007696">
    <property type="entry name" value="DNA_mismatch_repair_MutS_core"/>
</dbReference>
<dbReference type="PANTHER" id="PTHR11361">
    <property type="entry name" value="DNA MISMATCH REPAIR PROTEIN MUTS FAMILY MEMBER"/>
    <property type="match status" value="1"/>
</dbReference>
<dbReference type="SMART" id="SM00534">
    <property type="entry name" value="MUTSac"/>
    <property type="match status" value="1"/>
</dbReference>
<protein>
    <recommendedName>
        <fullName evidence="2 9">DNA mismatch repair protein MutS</fullName>
    </recommendedName>
</protein>
<dbReference type="InterPro" id="IPR007861">
    <property type="entry name" value="DNA_mismatch_repair_MutS_clamp"/>
</dbReference>
<evidence type="ECO:0000256" key="5">
    <source>
        <dbReference type="ARBA" id="ARBA00022840"/>
    </source>
</evidence>
<evidence type="ECO:0000256" key="3">
    <source>
        <dbReference type="ARBA" id="ARBA00022741"/>
    </source>
</evidence>
<dbReference type="PANTHER" id="PTHR11361:SF34">
    <property type="entry name" value="DNA MISMATCH REPAIR PROTEIN MSH1, MITOCHONDRIAL"/>
    <property type="match status" value="1"/>
</dbReference>
<dbReference type="GO" id="GO:0140664">
    <property type="term" value="F:ATP-dependent DNA damage sensor activity"/>
    <property type="evidence" value="ECO:0007669"/>
    <property type="project" value="InterPro"/>
</dbReference>
<dbReference type="GO" id="GO:0005524">
    <property type="term" value="F:ATP binding"/>
    <property type="evidence" value="ECO:0007669"/>
    <property type="project" value="UniProtKB-UniRule"/>
</dbReference>
<dbReference type="Gene3D" id="6.10.140.430">
    <property type="match status" value="1"/>
</dbReference>
<dbReference type="FunFam" id="3.40.1170.10:FF:000001">
    <property type="entry name" value="DNA mismatch repair protein MutS"/>
    <property type="match status" value="1"/>
</dbReference>
<keyword evidence="7 9" id="KW-0234">DNA repair</keyword>
<dbReference type="SUPFAM" id="SSF55271">
    <property type="entry name" value="DNA repair protein MutS, domain I"/>
    <property type="match status" value="1"/>
</dbReference>
<dbReference type="SUPFAM" id="SSF53150">
    <property type="entry name" value="DNA repair protein MutS, domain II"/>
    <property type="match status" value="1"/>
</dbReference>
<accession>B8EID8</accession>
<evidence type="ECO:0000256" key="1">
    <source>
        <dbReference type="ARBA" id="ARBA00006271"/>
    </source>
</evidence>
<evidence type="ECO:0000256" key="6">
    <source>
        <dbReference type="ARBA" id="ARBA00023125"/>
    </source>
</evidence>
<dbReference type="HAMAP" id="MF_00096">
    <property type="entry name" value="MutS"/>
    <property type="match status" value="1"/>
</dbReference>
<evidence type="ECO:0000313" key="14">
    <source>
        <dbReference type="Proteomes" id="UP000002257"/>
    </source>
</evidence>
<dbReference type="EMBL" id="CP001280">
    <property type="protein sequence ID" value="ACK51257.1"/>
    <property type="molecule type" value="Genomic_DNA"/>
</dbReference>
<feature type="binding site" evidence="9">
    <location>
        <begin position="669"/>
        <end position="676"/>
    </location>
    <ligand>
        <name>ATP</name>
        <dbReference type="ChEBI" id="CHEBI:30616"/>
    </ligand>
</feature>
<gene>
    <name evidence="9" type="primary">mutS</name>
    <name evidence="13" type="ordered locus">Msil_2326</name>
</gene>
<dbReference type="Pfam" id="PF01624">
    <property type="entry name" value="MutS_I"/>
    <property type="match status" value="1"/>
</dbReference>
<dbReference type="InterPro" id="IPR000432">
    <property type="entry name" value="DNA_mismatch_repair_MutS_C"/>
</dbReference>
<name>B8EID8_METSB</name>
<comment type="function">
    <text evidence="8 9">This protein is involved in the repair of mismatches in DNA. It is possible that it carries out the mismatch recognition step. This protein has a weak ATPase activity.</text>
</comment>
<keyword evidence="14" id="KW-1185">Reference proteome</keyword>
<dbReference type="InterPro" id="IPR045076">
    <property type="entry name" value="MutS"/>
</dbReference>
<reference evidence="13 14" key="1">
    <citation type="journal article" date="2010" name="J. Bacteriol.">
        <title>Complete genome sequence of the aerobic facultative methanotroph Methylocella silvestris BL2.</title>
        <authorList>
            <person name="Chen Y."/>
            <person name="Crombie A."/>
            <person name="Rahman M.T."/>
            <person name="Dedysh S.N."/>
            <person name="Liesack W."/>
            <person name="Stott M.B."/>
            <person name="Alam M."/>
            <person name="Theisen A.R."/>
            <person name="Murrell J.C."/>
            <person name="Dunfield P.F."/>
        </authorList>
    </citation>
    <scope>NUCLEOTIDE SEQUENCE [LARGE SCALE GENOMIC DNA]</scope>
    <source>
        <strain evidence="14">DSM 15510 / CIP 108128 / LMG 27833 / NCIMB 13906 / BL2</strain>
    </source>
</reference>
<dbReference type="Pfam" id="PF05188">
    <property type="entry name" value="MutS_II"/>
    <property type="match status" value="1"/>
</dbReference>
<evidence type="ECO:0000256" key="11">
    <source>
        <dbReference type="SAM" id="MobiDB-lite"/>
    </source>
</evidence>
<dbReference type="InterPro" id="IPR007860">
    <property type="entry name" value="DNA_mmatch_repair_MutS_con_dom"/>
</dbReference>
<dbReference type="KEGG" id="msl:Msil_2326"/>
<dbReference type="PIRSF" id="PIRSF037677">
    <property type="entry name" value="DNA_mis_repair_Msh6"/>
    <property type="match status" value="1"/>
</dbReference>
<dbReference type="GO" id="GO:0006298">
    <property type="term" value="P:mismatch repair"/>
    <property type="evidence" value="ECO:0007669"/>
    <property type="project" value="UniProtKB-UniRule"/>
</dbReference>
<dbReference type="eggNOG" id="COG0249">
    <property type="taxonomic scope" value="Bacteria"/>
</dbReference>
<dbReference type="STRING" id="395965.Msil_2326"/>
<dbReference type="InterPro" id="IPR017261">
    <property type="entry name" value="DNA_mismatch_repair_MutS/MSH"/>
</dbReference>
<dbReference type="HOGENOM" id="CLU_002472_4_0_5"/>
<evidence type="ECO:0000313" key="13">
    <source>
        <dbReference type="EMBL" id="ACK51257.1"/>
    </source>
</evidence>
<dbReference type="Gene3D" id="3.30.420.110">
    <property type="entry name" value="MutS, connector domain"/>
    <property type="match status" value="1"/>
</dbReference>
<evidence type="ECO:0000256" key="2">
    <source>
        <dbReference type="ARBA" id="ARBA00021982"/>
    </source>
</evidence>
<keyword evidence="4 9" id="KW-0227">DNA damage</keyword>
<evidence type="ECO:0000256" key="8">
    <source>
        <dbReference type="ARBA" id="ARBA00024647"/>
    </source>
</evidence>
<dbReference type="SUPFAM" id="SSF48334">
    <property type="entry name" value="DNA repair protein MutS, domain III"/>
    <property type="match status" value="1"/>
</dbReference>
<dbReference type="SUPFAM" id="SSF52540">
    <property type="entry name" value="P-loop containing nucleoside triphosphate hydrolases"/>
    <property type="match status" value="1"/>
</dbReference>
<dbReference type="Gene3D" id="3.40.50.300">
    <property type="entry name" value="P-loop containing nucleotide triphosphate hydrolases"/>
    <property type="match status" value="1"/>
</dbReference>
<dbReference type="InterPro" id="IPR016151">
    <property type="entry name" value="DNA_mismatch_repair_MutS_N"/>
</dbReference>
<evidence type="ECO:0000259" key="12">
    <source>
        <dbReference type="PROSITE" id="PS00486"/>
    </source>
</evidence>
<dbReference type="AlphaFoldDB" id="B8EID8"/>
<dbReference type="CDD" id="cd03284">
    <property type="entry name" value="ABC_MutS1"/>
    <property type="match status" value="1"/>
</dbReference>
<dbReference type="NCBIfam" id="NF003810">
    <property type="entry name" value="PRK05399.1"/>
    <property type="match status" value="1"/>
</dbReference>
<feature type="domain" description="DNA mismatch repair proteins mutS family" evidence="12">
    <location>
        <begin position="743"/>
        <end position="759"/>
    </location>
</feature>
<dbReference type="GO" id="GO:0005829">
    <property type="term" value="C:cytosol"/>
    <property type="evidence" value="ECO:0007669"/>
    <property type="project" value="TreeGrafter"/>
</dbReference>
<dbReference type="InterPro" id="IPR036678">
    <property type="entry name" value="MutS_con_dom_sf"/>
</dbReference>
<dbReference type="SMART" id="SM00533">
    <property type="entry name" value="MUTSd"/>
    <property type="match status" value="1"/>
</dbReference>
<sequence length="925" mass="99494">MSIEPEARKSRAQAAAPESAARRPSEPQDGPAKISPMMAQFIAIKAAHPGSLLFYRMGDFYELFFEDAEIAAKALGIVLTRRGKYQGEDIPMCGVPVERAQEYLHRLISLGHRVSVCEQIEDPAEAKKRGAKSVVRREVRRLVTPGTITEETLLDPARANRLLAIARARQADGQWSYGLAALDISTGEFLLSEAPEAQIETEIARIEPAEIVIPEGLMDQPLFVRLAREARAPLTPLGRLAAEGPAAERRICDFFGLATLDGLGALSPAEIAAAAAALFYVDRTQFSARPALSLPTRVAREAHMSIDAATRANLELTRTLGGAREGSLIGAIDRSVTAAGGRLLAERLAAPLTDPDEITRRQEAVAFFFDEPALREAARRALKAAPDLMRAIARLALERGGPRDLAALRDGFFAARALVETLRAAENLPGELAQACAAAGALDPLVPQKLQSALADALPLNRRDGGFVAPDFDAGLDELRALRDDTRKVVAALQARYCDLADMRQLKLKHNNFLGFYLEAPQAQGEKLLKPPFDAMFIHRQTMAGAMRFSTPELSELDVKISTAADQALVRELSIFDELAATLLAQGEAIKRAAAALACIDAAAGLAELAADCGWTRPEVDGSLKFHIEGGRHPVVEAALRRGGAPFVANDCDLSGLAEEGGRIAVVTGPNMAGKSTYLRQNALIAVLAQIGSFVPARRAHIGVVDRLFSRVGASDDLARGRSTFMVEMVETAAILNSARARSLVILDEIGRGTATFDGLSIAWAVMEHLHEVNRSRALFATHFHELTQLGKRLARIDNLTVRVSEWKGDVIFLHEIIAGAADQSYGVQVAKLAGLPAQVVARARLLLSEFEAAERMSSRDRLVADLPLFSASYVKAPEPAEIAHGGGSADALGAALDAVNPDELSPRAALEELYRLKRLRAGEA</sequence>
<organism evidence="13 14">
    <name type="scientific">Methylocella silvestris (strain DSM 15510 / CIP 108128 / LMG 27833 / NCIMB 13906 / BL2)</name>
    <dbReference type="NCBI Taxonomy" id="395965"/>
    <lineage>
        <taxon>Bacteria</taxon>
        <taxon>Pseudomonadati</taxon>
        <taxon>Pseudomonadota</taxon>
        <taxon>Alphaproteobacteria</taxon>
        <taxon>Hyphomicrobiales</taxon>
        <taxon>Beijerinckiaceae</taxon>
        <taxon>Methylocella</taxon>
    </lineage>
</organism>
<keyword evidence="3 9" id="KW-0547">Nucleotide-binding</keyword>
<dbReference type="RefSeq" id="WP_012591326.1">
    <property type="nucleotide sequence ID" value="NC_011666.1"/>
</dbReference>
<keyword evidence="6 9" id="KW-0238">DNA-binding</keyword>
<evidence type="ECO:0000256" key="4">
    <source>
        <dbReference type="ARBA" id="ARBA00022763"/>
    </source>
</evidence>
<dbReference type="GO" id="GO:0003684">
    <property type="term" value="F:damaged DNA binding"/>
    <property type="evidence" value="ECO:0007669"/>
    <property type="project" value="UniProtKB-UniRule"/>
</dbReference>
<dbReference type="Pfam" id="PF00488">
    <property type="entry name" value="MutS_V"/>
    <property type="match status" value="1"/>
</dbReference>
<dbReference type="Pfam" id="PF05192">
    <property type="entry name" value="MutS_III"/>
    <property type="match status" value="1"/>
</dbReference>
<dbReference type="GO" id="GO:0030983">
    <property type="term" value="F:mismatched DNA binding"/>
    <property type="evidence" value="ECO:0007669"/>
    <property type="project" value="InterPro"/>
</dbReference>
<dbReference type="Pfam" id="PF05190">
    <property type="entry name" value="MutS_IV"/>
    <property type="match status" value="1"/>
</dbReference>
<dbReference type="Proteomes" id="UP000002257">
    <property type="component" value="Chromosome"/>
</dbReference>
<dbReference type="PROSITE" id="PS00486">
    <property type="entry name" value="DNA_MISMATCH_REPAIR_2"/>
    <property type="match status" value="1"/>
</dbReference>
<feature type="region of interest" description="Disordered" evidence="11">
    <location>
        <begin position="1"/>
        <end position="32"/>
    </location>
</feature>
<dbReference type="InterPro" id="IPR036187">
    <property type="entry name" value="DNA_mismatch_repair_MutS_sf"/>
</dbReference>
<dbReference type="NCBIfam" id="TIGR01070">
    <property type="entry name" value="mutS1"/>
    <property type="match status" value="1"/>
</dbReference>
<dbReference type="InterPro" id="IPR027417">
    <property type="entry name" value="P-loop_NTPase"/>
</dbReference>
<keyword evidence="5 9" id="KW-0067">ATP-binding</keyword>
<comment type="similarity">
    <text evidence="1 9 10">Belongs to the DNA mismatch repair MutS family.</text>
</comment>
<evidence type="ECO:0000256" key="10">
    <source>
        <dbReference type="RuleBase" id="RU003756"/>
    </source>
</evidence>
<dbReference type="Gene3D" id="1.10.1420.10">
    <property type="match status" value="2"/>
</dbReference>
<evidence type="ECO:0000256" key="7">
    <source>
        <dbReference type="ARBA" id="ARBA00023204"/>
    </source>
</evidence>
<dbReference type="InterPro" id="IPR007695">
    <property type="entry name" value="DNA_mismatch_repair_MutS-lik_N"/>
</dbReference>
<evidence type="ECO:0000256" key="9">
    <source>
        <dbReference type="HAMAP-Rule" id="MF_00096"/>
    </source>
</evidence>